<gene>
    <name evidence="20" type="primary">murB</name>
    <name evidence="22" type="ORF">THITH_14455</name>
</gene>
<evidence type="ECO:0000256" key="14">
    <source>
        <dbReference type="ARBA" id="ARBA00022984"/>
    </source>
</evidence>
<accession>W0DQL3</accession>
<evidence type="ECO:0000256" key="17">
    <source>
        <dbReference type="ARBA" id="ARBA00023316"/>
    </source>
</evidence>
<comment type="subcellular location">
    <subcellularLocation>
        <location evidence="3 20">Cytoplasm</location>
    </subcellularLocation>
</comment>
<comment type="cofactor">
    <cofactor evidence="1 20">
        <name>FAD</name>
        <dbReference type="ChEBI" id="CHEBI:57692"/>
    </cofactor>
</comment>
<feature type="active site" description="Proton donor" evidence="20">
    <location>
        <position position="221"/>
    </location>
</feature>
<dbReference type="GO" id="GO:0071949">
    <property type="term" value="F:FAD binding"/>
    <property type="evidence" value="ECO:0007669"/>
    <property type="project" value="InterPro"/>
</dbReference>
<evidence type="ECO:0000256" key="10">
    <source>
        <dbReference type="ARBA" id="ARBA00022630"/>
    </source>
</evidence>
<dbReference type="HAMAP" id="MF_00037">
    <property type="entry name" value="MurB"/>
    <property type="match status" value="1"/>
</dbReference>
<dbReference type="GO" id="GO:0009252">
    <property type="term" value="P:peptidoglycan biosynthetic process"/>
    <property type="evidence" value="ECO:0007669"/>
    <property type="project" value="UniProtKB-UniRule"/>
</dbReference>
<organism evidence="22 23">
    <name type="scientific">Thioalkalivibrio paradoxus ARh 1</name>
    <dbReference type="NCBI Taxonomy" id="713585"/>
    <lineage>
        <taxon>Bacteria</taxon>
        <taxon>Pseudomonadati</taxon>
        <taxon>Pseudomonadota</taxon>
        <taxon>Gammaproteobacteria</taxon>
        <taxon>Chromatiales</taxon>
        <taxon>Ectothiorhodospiraceae</taxon>
        <taxon>Thioalkalivibrio</taxon>
    </lineage>
</organism>
<dbReference type="InterPro" id="IPR016167">
    <property type="entry name" value="FAD-bd_PCMH_sub1"/>
</dbReference>
<dbReference type="EC" id="1.3.1.98" evidence="6 20"/>
<dbReference type="GO" id="GO:0005829">
    <property type="term" value="C:cytosol"/>
    <property type="evidence" value="ECO:0007669"/>
    <property type="project" value="TreeGrafter"/>
</dbReference>
<dbReference type="GO" id="GO:0008762">
    <property type="term" value="F:UDP-N-acetylmuramate dehydrogenase activity"/>
    <property type="evidence" value="ECO:0007669"/>
    <property type="project" value="UniProtKB-UniRule"/>
</dbReference>
<dbReference type="GO" id="GO:0051301">
    <property type="term" value="P:cell division"/>
    <property type="evidence" value="ECO:0007669"/>
    <property type="project" value="UniProtKB-KW"/>
</dbReference>
<dbReference type="STRING" id="713585.THITH_14455"/>
<evidence type="ECO:0000256" key="6">
    <source>
        <dbReference type="ARBA" id="ARBA00012518"/>
    </source>
</evidence>
<dbReference type="PANTHER" id="PTHR21071">
    <property type="entry name" value="UDP-N-ACETYLENOLPYRUVOYLGLUCOSAMINE REDUCTASE"/>
    <property type="match status" value="1"/>
</dbReference>
<keyword evidence="23" id="KW-1185">Reference proteome</keyword>
<dbReference type="NCBIfam" id="NF010480">
    <property type="entry name" value="PRK13905.1"/>
    <property type="match status" value="1"/>
</dbReference>
<keyword evidence="8 20" id="KW-0963">Cytoplasm</keyword>
<dbReference type="SUPFAM" id="SSF56194">
    <property type="entry name" value="Uridine diphospho-N-Acetylenolpyruvylglucosamine reductase, MurB, C-terminal domain"/>
    <property type="match status" value="1"/>
</dbReference>
<dbReference type="Pfam" id="PF01565">
    <property type="entry name" value="FAD_binding_4"/>
    <property type="match status" value="1"/>
</dbReference>
<comment type="function">
    <text evidence="2 20">Cell wall formation.</text>
</comment>
<dbReference type="InterPro" id="IPR006094">
    <property type="entry name" value="Oxid_FAD_bind_N"/>
</dbReference>
<keyword evidence="12 20" id="KW-0521">NADP</keyword>
<evidence type="ECO:0000256" key="15">
    <source>
        <dbReference type="ARBA" id="ARBA00023002"/>
    </source>
</evidence>
<feature type="active site" evidence="20">
    <location>
        <position position="291"/>
    </location>
</feature>
<dbReference type="AlphaFoldDB" id="W0DQL3"/>
<dbReference type="HOGENOM" id="CLU_035304_1_1_6"/>
<dbReference type="InterPro" id="IPR036318">
    <property type="entry name" value="FAD-bd_PCMH-like_sf"/>
</dbReference>
<evidence type="ECO:0000256" key="7">
    <source>
        <dbReference type="ARBA" id="ARBA00015188"/>
    </source>
</evidence>
<dbReference type="KEGG" id="tti:THITH_14455"/>
<evidence type="ECO:0000259" key="21">
    <source>
        <dbReference type="PROSITE" id="PS51387"/>
    </source>
</evidence>
<dbReference type="PROSITE" id="PS51387">
    <property type="entry name" value="FAD_PCMH"/>
    <property type="match status" value="1"/>
</dbReference>
<evidence type="ECO:0000256" key="3">
    <source>
        <dbReference type="ARBA" id="ARBA00004496"/>
    </source>
</evidence>
<protein>
    <recommendedName>
        <fullName evidence="7 20">UDP-N-acetylenolpyruvoylglucosamine reductase</fullName>
        <ecNumber evidence="6 20">1.3.1.98</ecNumber>
    </recommendedName>
    <alternativeName>
        <fullName evidence="18 20">UDP-N-acetylmuramate dehydrogenase</fullName>
    </alternativeName>
</protein>
<proteinExistence type="inferred from homology"/>
<evidence type="ECO:0000256" key="20">
    <source>
        <dbReference type="HAMAP-Rule" id="MF_00037"/>
    </source>
</evidence>
<dbReference type="Pfam" id="PF02873">
    <property type="entry name" value="MurB_C"/>
    <property type="match status" value="1"/>
</dbReference>
<dbReference type="GO" id="GO:0008360">
    <property type="term" value="P:regulation of cell shape"/>
    <property type="evidence" value="ECO:0007669"/>
    <property type="project" value="UniProtKB-KW"/>
</dbReference>
<keyword evidence="15 20" id="KW-0560">Oxidoreductase</keyword>
<evidence type="ECO:0000256" key="8">
    <source>
        <dbReference type="ARBA" id="ARBA00022490"/>
    </source>
</evidence>
<name>W0DQL3_9GAMM</name>
<dbReference type="UniPathway" id="UPA00219"/>
<evidence type="ECO:0000256" key="12">
    <source>
        <dbReference type="ARBA" id="ARBA00022857"/>
    </source>
</evidence>
<keyword evidence="14 20" id="KW-0573">Peptidoglycan synthesis</keyword>
<evidence type="ECO:0000256" key="19">
    <source>
        <dbReference type="ARBA" id="ARBA00048914"/>
    </source>
</evidence>
<dbReference type="InterPro" id="IPR003170">
    <property type="entry name" value="MurB"/>
</dbReference>
<keyword evidence="16 20" id="KW-0131">Cell cycle</keyword>
<evidence type="ECO:0000256" key="11">
    <source>
        <dbReference type="ARBA" id="ARBA00022827"/>
    </source>
</evidence>
<reference evidence="22 23" key="1">
    <citation type="submission" date="2013-12" db="EMBL/GenBank/DDBJ databases">
        <authorList>
            <consortium name="DOE Joint Genome Institute"/>
            <person name="Muyzer G."/>
            <person name="Huntemann M."/>
            <person name="Han J."/>
            <person name="Chen A."/>
            <person name="Kyrpides N."/>
            <person name="Mavromatis K."/>
            <person name="Markowitz V."/>
            <person name="Palaniappan K."/>
            <person name="Ivanova N."/>
            <person name="Schaumberg A."/>
            <person name="Pati A."/>
            <person name="Liolios K."/>
            <person name="Nordberg H.P."/>
            <person name="Cantor M.N."/>
            <person name="Hua S.X."/>
            <person name="Woyke T."/>
        </authorList>
    </citation>
    <scope>NUCLEOTIDE SEQUENCE [LARGE SCALE GENOMIC DNA]</scope>
    <source>
        <strain evidence="22 23">ARh 1</strain>
    </source>
</reference>
<evidence type="ECO:0000256" key="4">
    <source>
        <dbReference type="ARBA" id="ARBA00004752"/>
    </source>
</evidence>
<dbReference type="InterPro" id="IPR016169">
    <property type="entry name" value="FAD-bd_PCMH_sub2"/>
</dbReference>
<keyword evidence="11 20" id="KW-0274">FAD</keyword>
<evidence type="ECO:0000256" key="2">
    <source>
        <dbReference type="ARBA" id="ARBA00003921"/>
    </source>
</evidence>
<dbReference type="OrthoDB" id="9804753at2"/>
<dbReference type="EMBL" id="CP007029">
    <property type="protein sequence ID" value="AHE99273.1"/>
    <property type="molecule type" value="Genomic_DNA"/>
</dbReference>
<sequence length="302" mass="32660">MLSHLAHLRVRGRLERDVPLAALTSWRVGGPADWLFVPEDIDDLAHFLASVPETLPRTVLGLGSNVLIRDGGVDGVVIHLAGTLNQRLRLDDERVELGAGLAAAQAARFCAAEGLTGAEFLAGIPGTVGGALAMNAGAWGGEIWPLVEWAEAIDCRGLRHVRTPADYEIAYRSVRGCEGEFFLRAVLRLQPGDTGAARERIQALLRERAERQPLGLPSCGSVFRNPPGAYAAALIEQAGLKGLRRGGAEVSHKHANFITHDGSATAADIEWLIDEVRERVEARFGIRLDPEVRILGRKEMQV</sequence>
<keyword evidence="13 20" id="KW-0133">Cell shape</keyword>
<evidence type="ECO:0000313" key="23">
    <source>
        <dbReference type="Proteomes" id="UP000005289"/>
    </source>
</evidence>
<dbReference type="RefSeq" id="WP_006747193.1">
    <property type="nucleotide sequence ID" value="NZ_CP007029.1"/>
</dbReference>
<dbReference type="InterPro" id="IPR011601">
    <property type="entry name" value="MurB_C"/>
</dbReference>
<evidence type="ECO:0000256" key="13">
    <source>
        <dbReference type="ARBA" id="ARBA00022960"/>
    </source>
</evidence>
<dbReference type="SUPFAM" id="SSF56176">
    <property type="entry name" value="FAD-binding/transporter-associated domain-like"/>
    <property type="match status" value="1"/>
</dbReference>
<feature type="active site" evidence="20">
    <location>
        <position position="172"/>
    </location>
</feature>
<dbReference type="Gene3D" id="3.30.43.10">
    <property type="entry name" value="Uridine Diphospho-n-acetylenolpyruvylglucosamine Reductase, domain 2"/>
    <property type="match status" value="1"/>
</dbReference>
<evidence type="ECO:0000256" key="16">
    <source>
        <dbReference type="ARBA" id="ARBA00023306"/>
    </source>
</evidence>
<dbReference type="GO" id="GO:0071555">
    <property type="term" value="P:cell wall organization"/>
    <property type="evidence" value="ECO:0007669"/>
    <property type="project" value="UniProtKB-KW"/>
</dbReference>
<comment type="similarity">
    <text evidence="5 20">Belongs to the MurB family.</text>
</comment>
<keyword evidence="10 20" id="KW-0285">Flavoprotein</keyword>
<keyword evidence="9 20" id="KW-0132">Cell division</keyword>
<dbReference type="PANTHER" id="PTHR21071:SF4">
    <property type="entry name" value="UDP-N-ACETYLENOLPYRUVOYLGLUCOSAMINE REDUCTASE"/>
    <property type="match status" value="1"/>
</dbReference>
<evidence type="ECO:0000256" key="1">
    <source>
        <dbReference type="ARBA" id="ARBA00001974"/>
    </source>
</evidence>
<evidence type="ECO:0000256" key="18">
    <source>
        <dbReference type="ARBA" id="ARBA00031026"/>
    </source>
</evidence>
<dbReference type="InterPro" id="IPR016166">
    <property type="entry name" value="FAD-bd_PCMH"/>
</dbReference>
<evidence type="ECO:0000256" key="9">
    <source>
        <dbReference type="ARBA" id="ARBA00022618"/>
    </source>
</evidence>
<comment type="catalytic activity">
    <reaction evidence="19 20">
        <text>UDP-N-acetyl-alpha-D-muramate + NADP(+) = UDP-N-acetyl-3-O-(1-carboxyvinyl)-alpha-D-glucosamine + NADPH + H(+)</text>
        <dbReference type="Rhea" id="RHEA:12248"/>
        <dbReference type="ChEBI" id="CHEBI:15378"/>
        <dbReference type="ChEBI" id="CHEBI:57783"/>
        <dbReference type="ChEBI" id="CHEBI:58349"/>
        <dbReference type="ChEBI" id="CHEBI:68483"/>
        <dbReference type="ChEBI" id="CHEBI:70757"/>
        <dbReference type="EC" id="1.3.1.98"/>
    </reaction>
</comment>
<dbReference type="Proteomes" id="UP000005289">
    <property type="component" value="Chromosome"/>
</dbReference>
<dbReference type="NCBIfam" id="TIGR00179">
    <property type="entry name" value="murB"/>
    <property type="match status" value="1"/>
</dbReference>
<evidence type="ECO:0000313" key="22">
    <source>
        <dbReference type="EMBL" id="AHE99273.1"/>
    </source>
</evidence>
<comment type="pathway">
    <text evidence="4 20">Cell wall biogenesis; peptidoglycan biosynthesis.</text>
</comment>
<dbReference type="InterPro" id="IPR036635">
    <property type="entry name" value="MurB_C_sf"/>
</dbReference>
<feature type="domain" description="FAD-binding PCMH-type" evidence="21">
    <location>
        <begin position="27"/>
        <end position="192"/>
    </location>
</feature>
<dbReference type="Gene3D" id="3.90.78.10">
    <property type="entry name" value="UDP-N-acetylenolpyruvoylglucosamine reductase, C-terminal domain"/>
    <property type="match status" value="1"/>
</dbReference>
<evidence type="ECO:0000256" key="5">
    <source>
        <dbReference type="ARBA" id="ARBA00010485"/>
    </source>
</evidence>
<keyword evidence="17 20" id="KW-0961">Cell wall biogenesis/degradation</keyword>
<dbReference type="Gene3D" id="3.30.465.10">
    <property type="match status" value="1"/>
</dbReference>